<name>A0ABN6MC36_9ACTN</name>
<dbReference type="Pfam" id="PF02452">
    <property type="entry name" value="PemK_toxin"/>
    <property type="match status" value="1"/>
</dbReference>
<dbReference type="InterPro" id="IPR003477">
    <property type="entry name" value="PemK-like"/>
</dbReference>
<evidence type="ECO:0000313" key="3">
    <source>
        <dbReference type="EMBL" id="BDE95554.1"/>
    </source>
</evidence>
<accession>A0ABN6MC36</accession>
<sequence>MSSLEQGDVIEIDFSPSAGHEPAKKRPAVVVSGYGFNTRSSLVTIVPLTSKDNGYPLHIRCEFDGASGFACVEQMRNVDVESRGYAILGCADNRTMRSIMSAIRGMLELR</sequence>
<evidence type="ECO:0000313" key="4">
    <source>
        <dbReference type="Proteomes" id="UP001320544"/>
    </source>
</evidence>
<keyword evidence="4" id="KW-1185">Reference proteome</keyword>
<dbReference type="SUPFAM" id="SSF50118">
    <property type="entry name" value="Cell growth inhibitor/plasmid maintenance toxic component"/>
    <property type="match status" value="1"/>
</dbReference>
<gene>
    <name evidence="3" type="ORF">CE91St30_08870</name>
</gene>
<evidence type="ECO:0000256" key="1">
    <source>
        <dbReference type="ARBA" id="ARBA00007521"/>
    </source>
</evidence>
<dbReference type="Proteomes" id="UP001320544">
    <property type="component" value="Chromosome"/>
</dbReference>
<protein>
    <recommendedName>
        <fullName evidence="5">mRNA interferase MazF</fullName>
    </recommendedName>
</protein>
<evidence type="ECO:0000256" key="2">
    <source>
        <dbReference type="ARBA" id="ARBA00022649"/>
    </source>
</evidence>
<keyword evidence="2" id="KW-1277">Toxin-antitoxin system</keyword>
<evidence type="ECO:0008006" key="5">
    <source>
        <dbReference type="Google" id="ProtNLM"/>
    </source>
</evidence>
<dbReference type="RefSeq" id="WP_425226279.1">
    <property type="nucleotide sequence ID" value="NZ_AP025564.1"/>
</dbReference>
<dbReference type="InterPro" id="IPR011067">
    <property type="entry name" value="Plasmid_toxin/cell-grow_inhib"/>
</dbReference>
<dbReference type="Gene3D" id="2.30.30.110">
    <property type="match status" value="1"/>
</dbReference>
<organism evidence="3 4">
    <name type="scientific">Raoultibacter timonensis</name>
    <dbReference type="NCBI Taxonomy" id="1907662"/>
    <lineage>
        <taxon>Bacteria</taxon>
        <taxon>Bacillati</taxon>
        <taxon>Actinomycetota</taxon>
        <taxon>Coriobacteriia</taxon>
        <taxon>Eggerthellales</taxon>
        <taxon>Eggerthellaceae</taxon>
        <taxon>Raoultibacter</taxon>
    </lineage>
</organism>
<proteinExistence type="inferred from homology"/>
<comment type="similarity">
    <text evidence="1">Belongs to the PemK/MazF family.</text>
</comment>
<dbReference type="EMBL" id="AP025564">
    <property type="protein sequence ID" value="BDE95554.1"/>
    <property type="molecule type" value="Genomic_DNA"/>
</dbReference>
<dbReference type="PANTHER" id="PTHR33988">
    <property type="entry name" value="ENDORIBONUCLEASE MAZF-RELATED"/>
    <property type="match status" value="1"/>
</dbReference>
<reference evidence="3 4" key="1">
    <citation type="submission" date="2022-01" db="EMBL/GenBank/DDBJ databases">
        <title>Novel bile acid biosynthetic pathways are enriched in the microbiome of centenarians.</title>
        <authorList>
            <person name="Sato Y."/>
            <person name="Atarashi K."/>
            <person name="Plichta R.D."/>
            <person name="Arai Y."/>
            <person name="Sasajima S."/>
            <person name="Kearney M.S."/>
            <person name="Suda W."/>
            <person name="Takeshita K."/>
            <person name="Sasaki T."/>
            <person name="Okamoto S."/>
            <person name="Skelly N.A."/>
            <person name="Okamura Y."/>
            <person name="Vlamakis H."/>
            <person name="Li Y."/>
            <person name="Tanoue T."/>
            <person name="Takei H."/>
            <person name="Nittono H."/>
            <person name="Narushima S."/>
            <person name="Irie J."/>
            <person name="Itoh H."/>
            <person name="Moriya K."/>
            <person name="Sugiura Y."/>
            <person name="Suematsu M."/>
            <person name="Moritoki N."/>
            <person name="Shibata S."/>
            <person name="Littman R.D."/>
            <person name="Fischbach A.M."/>
            <person name="Uwamino Y."/>
            <person name="Inoue T."/>
            <person name="Honda A."/>
            <person name="Hattori M."/>
            <person name="Murai T."/>
            <person name="Xavier J.R."/>
            <person name="Hirose N."/>
            <person name="Honda K."/>
        </authorList>
    </citation>
    <scope>NUCLEOTIDE SEQUENCE [LARGE SCALE GENOMIC DNA]</scope>
    <source>
        <strain evidence="3 4">CE91-St30</strain>
    </source>
</reference>